<accession>A0A0R1ZJ62</accession>
<proteinExistence type="predicted"/>
<dbReference type="AlphaFoldDB" id="A0A0R1ZJ62"/>
<dbReference type="PATRIC" id="fig|1423820.4.peg.964"/>
<dbReference type="STRING" id="1423820.FC64_GL000940"/>
<dbReference type="Proteomes" id="UP000051291">
    <property type="component" value="Unassembled WGS sequence"/>
</dbReference>
<comment type="caution">
    <text evidence="1">The sequence shown here is derived from an EMBL/GenBank/DDBJ whole genome shotgun (WGS) entry which is preliminary data.</text>
</comment>
<evidence type="ECO:0000313" key="2">
    <source>
        <dbReference type="Proteomes" id="UP000051291"/>
    </source>
</evidence>
<reference evidence="1 2" key="1">
    <citation type="journal article" date="2015" name="Genome Announc.">
        <title>Expanding the biotechnology potential of lactobacilli through comparative genomics of 213 strains and associated genera.</title>
        <authorList>
            <person name="Sun Z."/>
            <person name="Harris H.M."/>
            <person name="McCann A."/>
            <person name="Guo C."/>
            <person name="Argimon S."/>
            <person name="Zhang W."/>
            <person name="Yang X."/>
            <person name="Jeffery I.B."/>
            <person name="Cooney J.C."/>
            <person name="Kagawa T.F."/>
            <person name="Liu W."/>
            <person name="Song Y."/>
            <person name="Salvetti E."/>
            <person name="Wrobel A."/>
            <person name="Rasinkangas P."/>
            <person name="Parkhill J."/>
            <person name="Rea M.C."/>
            <person name="O'Sullivan O."/>
            <person name="Ritari J."/>
            <person name="Douillard F.P."/>
            <person name="Paul Ross R."/>
            <person name="Yang R."/>
            <person name="Briner A.E."/>
            <person name="Felis G.E."/>
            <person name="de Vos W.M."/>
            <person name="Barrangou R."/>
            <person name="Klaenhammer T.R."/>
            <person name="Caufield P.W."/>
            <person name="Cui Y."/>
            <person name="Zhang H."/>
            <person name="O'Toole P.W."/>
        </authorList>
    </citation>
    <scope>NUCLEOTIDE SEQUENCE [LARGE SCALE GENOMIC DNA]</scope>
    <source>
        <strain evidence="1 2">DSM 20653</strain>
    </source>
</reference>
<gene>
    <name evidence="1" type="ORF">FC64_GL000940</name>
</gene>
<name>A0A0R1ZJ62_9LACO</name>
<organism evidence="1 2">
    <name type="scientific">Ligilactobacillus araffinosus DSM 20653</name>
    <dbReference type="NCBI Taxonomy" id="1423820"/>
    <lineage>
        <taxon>Bacteria</taxon>
        <taxon>Bacillati</taxon>
        <taxon>Bacillota</taxon>
        <taxon>Bacilli</taxon>
        <taxon>Lactobacillales</taxon>
        <taxon>Lactobacillaceae</taxon>
        <taxon>Ligilactobacillus</taxon>
    </lineage>
</organism>
<protein>
    <submittedName>
        <fullName evidence="1">Uncharacterized protein</fullName>
    </submittedName>
</protein>
<keyword evidence="2" id="KW-1185">Reference proteome</keyword>
<dbReference type="EMBL" id="AYYZ01000029">
    <property type="protein sequence ID" value="KRM51750.1"/>
    <property type="molecule type" value="Genomic_DNA"/>
</dbReference>
<evidence type="ECO:0000313" key="1">
    <source>
        <dbReference type="EMBL" id="KRM51750.1"/>
    </source>
</evidence>
<sequence>MLIEFEFEPIYDVLKRIETHPELIIAIKSPYKNVVRVFIPDTTPVEHADFYFPSNKLMVNRLPNEFIKSHPNLFADYWEATGKIRPNFDEVWATTAHLTKEKAYLVELSFE</sequence>
<dbReference type="RefSeq" id="WP_057906806.1">
    <property type="nucleotide sequence ID" value="NZ_AYYZ01000029.1"/>
</dbReference>